<organism evidence="2 3">
    <name type="scientific">Flavobacterium kingsejongi</name>
    <dbReference type="NCBI Taxonomy" id="1678728"/>
    <lineage>
        <taxon>Bacteria</taxon>
        <taxon>Pseudomonadati</taxon>
        <taxon>Bacteroidota</taxon>
        <taxon>Flavobacteriia</taxon>
        <taxon>Flavobacteriales</taxon>
        <taxon>Flavobacteriaceae</taxon>
        <taxon>Flavobacterium</taxon>
    </lineage>
</organism>
<evidence type="ECO:0008006" key="4">
    <source>
        <dbReference type="Google" id="ProtNLM"/>
    </source>
</evidence>
<dbReference type="OrthoDB" id="604691at2"/>
<dbReference type="AlphaFoldDB" id="A0A2S1LL66"/>
<dbReference type="RefSeq" id="WP_108736090.1">
    <property type="nucleotide sequence ID" value="NZ_CP020919.1"/>
</dbReference>
<dbReference type="EMBL" id="CP020919">
    <property type="protein sequence ID" value="AWG24449.1"/>
    <property type="molecule type" value="Genomic_DNA"/>
</dbReference>
<dbReference type="KEGG" id="fki:FK004_03975"/>
<dbReference type="Pfam" id="PF18939">
    <property type="entry name" value="DUF5686"/>
    <property type="match status" value="1"/>
</dbReference>
<dbReference type="Proteomes" id="UP000244677">
    <property type="component" value="Chromosome"/>
</dbReference>
<proteinExistence type="predicted"/>
<feature type="chain" id="PRO_5015391182" description="Carboxypeptidase-like regulatory domain-containing protein" evidence="1">
    <location>
        <begin position="23"/>
        <end position="794"/>
    </location>
</feature>
<dbReference type="SUPFAM" id="SSF49464">
    <property type="entry name" value="Carboxypeptidase regulatory domain-like"/>
    <property type="match status" value="1"/>
</dbReference>
<evidence type="ECO:0000313" key="3">
    <source>
        <dbReference type="Proteomes" id="UP000244677"/>
    </source>
</evidence>
<keyword evidence="1" id="KW-0732">Signal</keyword>
<reference evidence="2 3" key="1">
    <citation type="submission" date="2017-04" db="EMBL/GenBank/DDBJ databases">
        <title>Complete genome sequence of Flavobacterium kingsejong AJ004.</title>
        <authorList>
            <person name="Lee P.C."/>
        </authorList>
    </citation>
    <scope>NUCLEOTIDE SEQUENCE [LARGE SCALE GENOMIC DNA]</scope>
    <source>
        <strain evidence="2 3">AJ004</strain>
    </source>
</reference>
<evidence type="ECO:0000313" key="2">
    <source>
        <dbReference type="EMBL" id="AWG24449.1"/>
    </source>
</evidence>
<dbReference type="InterPro" id="IPR043741">
    <property type="entry name" value="DUF5686"/>
</dbReference>
<dbReference type="Pfam" id="PF13715">
    <property type="entry name" value="CarbopepD_reg_2"/>
    <property type="match status" value="1"/>
</dbReference>
<feature type="signal peptide" evidence="1">
    <location>
        <begin position="1"/>
        <end position="22"/>
    </location>
</feature>
<protein>
    <recommendedName>
        <fullName evidence="4">Carboxypeptidase-like regulatory domain-containing protein</fullName>
    </recommendedName>
</protein>
<sequence>MIRKYTVYWIFIGFLFSLQAIAQQHVEGKVYDSETKVALAFANITTNTPATTVSDIDGKFDLHSEKVITTIRCSYVGYESIKVNVVPGQKVIIELVRNSNALDEVVISPADNPAHRIIRNATKNKENNNPENKATFQYTSYNKTIYDIQSTGDEAKVKLKKAFQNNFLFIQESVTERKYIRKDISEEVVIATRMSGFKNPSFATLATDMQPFSFYQDNIRLFDLYYLNPISKGSIDKYKFKLEEEILQGNDTLFVISFKPLPRKNFDGLKGMLYINSNQYAIQNVIAEPYEATKIAIKIQQQYSLVDNRYWFPEQLNYTLSMPVFPSTTTKIVMNGKSYIDKVAINIPLEKKDFSLESVRMDENATKRDSLFWDSYRIEKLVAKEKNTYRVIDSIGKENKFDYYLKVAEKLFQSKIPLKYVDIDLSKTIVQNKYEGLRLGTGIYTNEDVFRDFTLGGFVGYGLKDYKWKYGGEVSYHPISKNEFTIGAKYQHNLVEAGFYGLKSTGNLLSIRSFLGMNFDQVDEFSFNVGFRTFKAAKWKIEFRQAKVLPRYEYLFQTNTALYPSGYYNSELSVNLRFAVKERIVNSFHQNLSLATEYPIFSFRYSRGIKGLFESDFNYNKFEAVLEQSFFTKNFGNTKYRLEGGYIDSSLPYGLLFTGEGGYEKGFPYMSKNSFQTMLPNEFLSDTYANLFLSHNFGTLLFKTPSFQPGISLHNNIGWGTLSERGNHQFIPFKVKDKIYLETGLQLDNIVKINYLNIGYFGLGAAAFYRYGYYANPEFNDNIALRITVNFTQK</sequence>
<gene>
    <name evidence="2" type="ORF">FK004_03975</name>
</gene>
<evidence type="ECO:0000256" key="1">
    <source>
        <dbReference type="SAM" id="SignalP"/>
    </source>
</evidence>
<dbReference type="InterPro" id="IPR008969">
    <property type="entry name" value="CarboxyPept-like_regulatory"/>
</dbReference>
<accession>A0A2S1LL66</accession>
<keyword evidence="3" id="KW-1185">Reference proteome</keyword>
<name>A0A2S1LL66_9FLAO</name>